<dbReference type="CDD" id="cd12163">
    <property type="entry name" value="2-Hacid_dh_5"/>
    <property type="match status" value="1"/>
</dbReference>
<name>A0AAI9EE43_9PEZI</name>
<evidence type="ECO:0000259" key="3">
    <source>
        <dbReference type="Pfam" id="PF02826"/>
    </source>
</evidence>
<dbReference type="EMBL" id="CAVMBE010000069">
    <property type="protein sequence ID" value="CAK4032725.1"/>
    <property type="molecule type" value="Genomic_DNA"/>
</dbReference>
<gene>
    <name evidence="4" type="ORF">LECACI_7A007883</name>
</gene>
<dbReference type="PROSITE" id="PS00065">
    <property type="entry name" value="D_2_HYDROXYACID_DH_1"/>
    <property type="match status" value="1"/>
</dbReference>
<dbReference type="GO" id="GO:0016491">
    <property type="term" value="F:oxidoreductase activity"/>
    <property type="evidence" value="ECO:0007669"/>
    <property type="project" value="UniProtKB-KW"/>
</dbReference>
<organism evidence="4 5">
    <name type="scientific">Lecanosticta acicola</name>
    <dbReference type="NCBI Taxonomy" id="111012"/>
    <lineage>
        <taxon>Eukaryota</taxon>
        <taxon>Fungi</taxon>
        <taxon>Dikarya</taxon>
        <taxon>Ascomycota</taxon>
        <taxon>Pezizomycotina</taxon>
        <taxon>Dothideomycetes</taxon>
        <taxon>Dothideomycetidae</taxon>
        <taxon>Mycosphaerellales</taxon>
        <taxon>Mycosphaerellaceae</taxon>
        <taxon>Lecanosticta</taxon>
    </lineage>
</organism>
<dbReference type="SUPFAM" id="SSF51735">
    <property type="entry name" value="NAD(P)-binding Rossmann-fold domains"/>
    <property type="match status" value="1"/>
</dbReference>
<dbReference type="InterPro" id="IPR006140">
    <property type="entry name" value="D-isomer_DH_NAD-bd"/>
</dbReference>
<dbReference type="AlphaFoldDB" id="A0AAI9EE43"/>
<dbReference type="InterPro" id="IPR036291">
    <property type="entry name" value="NAD(P)-bd_dom_sf"/>
</dbReference>
<evidence type="ECO:0000313" key="4">
    <source>
        <dbReference type="EMBL" id="CAK4032725.1"/>
    </source>
</evidence>
<dbReference type="Gene3D" id="3.40.50.720">
    <property type="entry name" value="NAD(P)-binding Rossmann-like Domain"/>
    <property type="match status" value="2"/>
</dbReference>
<proteinExistence type="predicted"/>
<dbReference type="PANTHER" id="PTHR43333">
    <property type="entry name" value="2-HACID_DH_C DOMAIN-CONTAINING PROTEIN"/>
    <property type="match status" value="1"/>
</dbReference>
<keyword evidence="5" id="KW-1185">Reference proteome</keyword>
<evidence type="ECO:0000256" key="2">
    <source>
        <dbReference type="ARBA" id="ARBA00023027"/>
    </source>
</evidence>
<feature type="domain" description="D-isomer specific 2-hydroxyacid dehydrogenase NAD-binding" evidence="3">
    <location>
        <begin position="241"/>
        <end position="343"/>
    </location>
</feature>
<feature type="domain" description="D-isomer specific 2-hydroxyacid dehydrogenase NAD-binding" evidence="3">
    <location>
        <begin position="156"/>
        <end position="215"/>
    </location>
</feature>
<dbReference type="Proteomes" id="UP001296104">
    <property type="component" value="Unassembled WGS sequence"/>
</dbReference>
<dbReference type="PANTHER" id="PTHR43333:SF1">
    <property type="entry name" value="D-ISOMER SPECIFIC 2-HYDROXYACID DEHYDROGENASE NAD-BINDING DOMAIN-CONTAINING PROTEIN"/>
    <property type="match status" value="1"/>
</dbReference>
<comment type="caution">
    <text evidence="4">The sequence shown here is derived from an EMBL/GenBank/DDBJ whole genome shotgun (WGS) entry which is preliminary data.</text>
</comment>
<keyword evidence="2" id="KW-0520">NAD</keyword>
<dbReference type="GO" id="GO:0051287">
    <property type="term" value="F:NAD binding"/>
    <property type="evidence" value="ECO:0007669"/>
    <property type="project" value="InterPro"/>
</dbReference>
<reference evidence="4" key="1">
    <citation type="submission" date="2023-11" db="EMBL/GenBank/DDBJ databases">
        <authorList>
            <person name="Alioto T."/>
            <person name="Alioto T."/>
            <person name="Gomez Garrido J."/>
        </authorList>
    </citation>
    <scope>NUCLEOTIDE SEQUENCE</scope>
</reference>
<dbReference type="InterPro" id="IPR029752">
    <property type="entry name" value="D-isomer_DH_CS1"/>
</dbReference>
<evidence type="ECO:0000256" key="1">
    <source>
        <dbReference type="ARBA" id="ARBA00023002"/>
    </source>
</evidence>
<dbReference type="Pfam" id="PF02826">
    <property type="entry name" value="2-Hacid_dh_C"/>
    <property type="match status" value="2"/>
</dbReference>
<accession>A0AAI9EE43</accession>
<sequence>MGGGPPKDFLLAILPFSEPQPILSKLRSRFPEIEIAYFDTSSSPQATYAELQDKVPRELWQRATILVTLFTFPEKVEDAPKLELVHLVSAGSNQMSETPIYKDSEEIVITTSSGIHGPQIAEWVLMTGLVGSHGYRQLYELQKRKQWGSNIDDGSQKKQKQKQKQDYRNVRDWVGRRIGILGYGSIGRQVGRVAHAMGMEVFAYTATAKDTQEKKKDRGYIVPGTGDAEGEIPREWYSGLAREDLRKFLQQDLDWLAVSVPLTKETRHFLSHAEFDVLSAGGKRPAFVTNIARGAILDQPALIDALKDGRLSGAALDVTDPEPLPRESELWELENVILTPHVSGIGSDYVDRTFEVLEGNLERRRKGEGLINVVNRRRGY</sequence>
<evidence type="ECO:0000313" key="5">
    <source>
        <dbReference type="Proteomes" id="UP001296104"/>
    </source>
</evidence>
<protein>
    <submittedName>
        <fullName evidence="4">D-2-hydroxyacid dehydrogenase</fullName>
    </submittedName>
</protein>
<keyword evidence="1" id="KW-0560">Oxidoreductase</keyword>